<dbReference type="InterPro" id="IPR040690">
    <property type="entry name" value="FtsX_ECD"/>
</dbReference>
<keyword evidence="7 12" id="KW-0132">Cell division</keyword>
<dbReference type="Proteomes" id="UP000053718">
    <property type="component" value="Unassembled WGS sequence"/>
</dbReference>
<feature type="transmembrane region" description="Helical" evidence="13">
    <location>
        <begin position="294"/>
        <end position="316"/>
    </location>
</feature>
<feature type="domain" description="FtsX extracellular" evidence="15">
    <location>
        <begin position="84"/>
        <end position="176"/>
    </location>
</feature>
<dbReference type="InterPro" id="IPR047590">
    <property type="entry name" value="FtsX_proteobact-type"/>
</dbReference>
<evidence type="ECO:0000256" key="9">
    <source>
        <dbReference type="ARBA" id="ARBA00022989"/>
    </source>
</evidence>
<organism evidence="16 17">
    <name type="scientific">Pseudidiomarina atlantica</name>
    <dbReference type="NCBI Taxonomy" id="1517416"/>
    <lineage>
        <taxon>Bacteria</taxon>
        <taxon>Pseudomonadati</taxon>
        <taxon>Pseudomonadota</taxon>
        <taxon>Gammaproteobacteria</taxon>
        <taxon>Alteromonadales</taxon>
        <taxon>Idiomarinaceae</taxon>
        <taxon>Pseudidiomarina</taxon>
    </lineage>
</organism>
<keyword evidence="8 13" id="KW-0812">Transmembrane</keyword>
<evidence type="ECO:0000256" key="3">
    <source>
        <dbReference type="ARBA" id="ARBA00011160"/>
    </source>
</evidence>
<reference evidence="16 17" key="1">
    <citation type="submission" date="2014-06" db="EMBL/GenBank/DDBJ databases">
        <title>Draft genome sequence of Idiomarina sp. MCCC 1A10513.</title>
        <authorList>
            <person name="Du J."/>
            <person name="Lai Q."/>
            <person name="Shao Z."/>
        </authorList>
    </citation>
    <scope>NUCLEOTIDE SEQUENCE [LARGE SCALE GENOMIC DNA]</scope>
    <source>
        <strain evidence="16 17">MCCC 1A10513</strain>
    </source>
</reference>
<evidence type="ECO:0000256" key="8">
    <source>
        <dbReference type="ARBA" id="ARBA00022692"/>
    </source>
</evidence>
<comment type="subcellular location">
    <subcellularLocation>
        <location evidence="1">Cell inner membrane</location>
        <topology evidence="1">Multi-pass membrane protein</topology>
    </subcellularLocation>
</comment>
<feature type="transmembrane region" description="Helical" evidence="13">
    <location>
        <begin position="198"/>
        <end position="222"/>
    </location>
</feature>
<dbReference type="NCBIfam" id="TIGR00439">
    <property type="entry name" value="FtsX_Gneg"/>
    <property type="match status" value="1"/>
</dbReference>
<dbReference type="PIRSF" id="PIRSF003097">
    <property type="entry name" value="FtsX"/>
    <property type="match status" value="1"/>
</dbReference>
<evidence type="ECO:0000313" key="16">
    <source>
        <dbReference type="EMBL" id="KFZ27944.1"/>
    </source>
</evidence>
<evidence type="ECO:0000256" key="12">
    <source>
        <dbReference type="PIRNR" id="PIRNR003097"/>
    </source>
</evidence>
<evidence type="ECO:0000259" key="15">
    <source>
        <dbReference type="Pfam" id="PF18075"/>
    </source>
</evidence>
<accession>A0A094IQ35</accession>
<dbReference type="Gene3D" id="3.30.70.3040">
    <property type="match status" value="1"/>
</dbReference>
<feature type="transmembrane region" description="Helical" evidence="13">
    <location>
        <begin position="46"/>
        <end position="69"/>
    </location>
</feature>
<feature type="transmembrane region" description="Helical" evidence="13">
    <location>
        <begin position="251"/>
        <end position="274"/>
    </location>
</feature>
<keyword evidence="5 12" id="KW-1003">Cell membrane</keyword>
<proteinExistence type="inferred from homology"/>
<evidence type="ECO:0000256" key="2">
    <source>
        <dbReference type="ARBA" id="ARBA00007379"/>
    </source>
</evidence>
<evidence type="ECO:0000256" key="6">
    <source>
        <dbReference type="ARBA" id="ARBA00022519"/>
    </source>
</evidence>
<evidence type="ECO:0000256" key="5">
    <source>
        <dbReference type="ARBA" id="ARBA00022475"/>
    </source>
</evidence>
<protein>
    <recommendedName>
        <fullName evidence="4 12">Cell division protein FtsX</fullName>
    </recommendedName>
</protein>
<dbReference type="EMBL" id="JPIN01000013">
    <property type="protein sequence ID" value="KFZ27944.1"/>
    <property type="molecule type" value="Genomic_DNA"/>
</dbReference>
<dbReference type="InterPro" id="IPR004513">
    <property type="entry name" value="FtsX"/>
</dbReference>
<sequence>MSVLFRSRQQGAQQVKISGVRRFFMFFVHHAQQAVGSLGQLARYPFASLMTMAVLGLSLTLPATLYVIVKNTDNVGADFQQASEITLFLHKDLTAQEVQTFAKRIDLSPEIESATLIGKEQGLADFRARSGFGDALDTLQENPLPDVLRVIPRENYRSAAAAQQLLQQLEQEREVEQARLDVDWLERFTAIVDLVRDAFLALALLLCVAVVLIVGNTIRLNISSKRDEIMVMKLVGATDAYIQRPFLYTGIWYGLVGGVITWLATAVLIMWLSGAVRDIAELYDSQFTLTGLNLTEMAVVWGIAVGLGLVGSYIAVRKHVTAIEPQ</sequence>
<evidence type="ECO:0000259" key="14">
    <source>
        <dbReference type="Pfam" id="PF02687"/>
    </source>
</evidence>
<dbReference type="STRING" id="1517416.IDAT_11770"/>
<dbReference type="AlphaFoldDB" id="A0A094IQ35"/>
<dbReference type="PANTHER" id="PTHR47755:SF1">
    <property type="entry name" value="CELL DIVISION PROTEIN FTSX"/>
    <property type="match status" value="1"/>
</dbReference>
<comment type="subunit">
    <text evidence="3">Forms a membrane-associated complex with FtsE.</text>
</comment>
<evidence type="ECO:0000256" key="7">
    <source>
        <dbReference type="ARBA" id="ARBA00022618"/>
    </source>
</evidence>
<dbReference type="GO" id="GO:0005886">
    <property type="term" value="C:plasma membrane"/>
    <property type="evidence" value="ECO:0007669"/>
    <property type="project" value="UniProtKB-SubCell"/>
</dbReference>
<feature type="domain" description="ABC3 transporter permease C-terminal" evidence="14">
    <location>
        <begin position="202"/>
        <end position="315"/>
    </location>
</feature>
<dbReference type="InterPro" id="IPR003838">
    <property type="entry name" value="ABC3_permease_C"/>
</dbReference>
<dbReference type="OrthoDB" id="9813411at2"/>
<dbReference type="Pfam" id="PF02687">
    <property type="entry name" value="FtsX"/>
    <property type="match status" value="1"/>
</dbReference>
<gene>
    <name evidence="16" type="ORF">IDAT_11770</name>
</gene>
<keyword evidence="17" id="KW-1185">Reference proteome</keyword>
<evidence type="ECO:0000256" key="4">
    <source>
        <dbReference type="ARBA" id="ARBA00021907"/>
    </source>
</evidence>
<keyword evidence="10 12" id="KW-0472">Membrane</keyword>
<evidence type="ECO:0000256" key="1">
    <source>
        <dbReference type="ARBA" id="ARBA00004429"/>
    </source>
</evidence>
<evidence type="ECO:0000256" key="13">
    <source>
        <dbReference type="SAM" id="Phobius"/>
    </source>
</evidence>
<dbReference type="GO" id="GO:0032153">
    <property type="term" value="C:cell division site"/>
    <property type="evidence" value="ECO:0007669"/>
    <property type="project" value="TreeGrafter"/>
</dbReference>
<comment type="function">
    <text evidence="12">Part of the ABC transporter FtsEX involved in cellular division.</text>
</comment>
<dbReference type="RefSeq" id="WP_034733846.1">
    <property type="nucleotide sequence ID" value="NZ_JPIN01000013.1"/>
</dbReference>
<dbReference type="GO" id="GO:0051301">
    <property type="term" value="P:cell division"/>
    <property type="evidence" value="ECO:0007669"/>
    <property type="project" value="UniProtKB-KW"/>
</dbReference>
<keyword evidence="11 12" id="KW-0131">Cell cycle</keyword>
<comment type="caution">
    <text evidence="16">The sequence shown here is derived from an EMBL/GenBank/DDBJ whole genome shotgun (WGS) entry which is preliminary data.</text>
</comment>
<dbReference type="eggNOG" id="COG2177">
    <property type="taxonomic scope" value="Bacteria"/>
</dbReference>
<evidence type="ECO:0000256" key="10">
    <source>
        <dbReference type="ARBA" id="ARBA00023136"/>
    </source>
</evidence>
<keyword evidence="6 12" id="KW-0997">Cell inner membrane</keyword>
<comment type="similarity">
    <text evidence="2 12">Belongs to the ABC-4 integral membrane protein family. FtsX subfamily.</text>
</comment>
<evidence type="ECO:0000256" key="11">
    <source>
        <dbReference type="ARBA" id="ARBA00023306"/>
    </source>
</evidence>
<dbReference type="Pfam" id="PF18075">
    <property type="entry name" value="FtsX_ECD"/>
    <property type="match status" value="1"/>
</dbReference>
<keyword evidence="9 13" id="KW-1133">Transmembrane helix</keyword>
<dbReference type="PANTHER" id="PTHR47755">
    <property type="entry name" value="CELL DIVISION PROTEIN FTSX"/>
    <property type="match status" value="1"/>
</dbReference>
<name>A0A094IQ35_9GAMM</name>
<evidence type="ECO:0000313" key="17">
    <source>
        <dbReference type="Proteomes" id="UP000053718"/>
    </source>
</evidence>